<gene>
    <name evidence="1" type="ORF">A10D4_00260</name>
</gene>
<dbReference type="STRING" id="740709.A10D4_00260"/>
<organism evidence="1 2">
    <name type="scientific">Idiomarina xiamenensis 10-D-4</name>
    <dbReference type="NCBI Taxonomy" id="740709"/>
    <lineage>
        <taxon>Bacteria</taxon>
        <taxon>Pseudomonadati</taxon>
        <taxon>Pseudomonadota</taxon>
        <taxon>Gammaproteobacteria</taxon>
        <taxon>Alteromonadales</taxon>
        <taxon>Idiomarinaceae</taxon>
        <taxon>Idiomarina</taxon>
    </lineage>
</organism>
<dbReference type="PATRIC" id="fig|740709.3.peg.53"/>
<dbReference type="RefSeq" id="WP_008486972.1">
    <property type="nucleotide sequence ID" value="NZ_AMRG01000001.1"/>
</dbReference>
<comment type="caution">
    <text evidence="1">The sequence shown here is derived from an EMBL/GenBank/DDBJ whole genome shotgun (WGS) entry which is preliminary data.</text>
</comment>
<dbReference type="Pfam" id="PF12048">
    <property type="entry name" value="DUF3530"/>
    <property type="match status" value="1"/>
</dbReference>
<sequence>MLFGSAQAADDYARYLPPGETRWLSPSQSNENEQQSTQRFLLLERESLRSFSRGVLLSLPDWGYHPLQSAAVRQLYQFAPSIGWRSWALTPPDTDLRGDMLQIPAVDERFPEAVDDEQLQPLLDALRARLSVAAAQRRDYPGFYVLIVEGMTAALSLRLLSEDAGLRPDALVIIDPYLPQYRLNQALPKTLAQLPLPVLDVMTSRSNRWSLASADKRRQFADKYQQVSYRQRRLIGADSQQQAALTKLVQGWLKQQGY</sequence>
<dbReference type="AlphaFoldDB" id="K2KLL8"/>
<dbReference type="InterPro" id="IPR022529">
    <property type="entry name" value="DUF3530"/>
</dbReference>
<dbReference type="Proteomes" id="UP000014115">
    <property type="component" value="Unassembled WGS sequence"/>
</dbReference>
<protein>
    <recommendedName>
        <fullName evidence="3">DUF3530 domain-containing protein</fullName>
    </recommendedName>
</protein>
<accession>K2KLL8</accession>
<reference evidence="1 2" key="1">
    <citation type="journal article" date="2012" name="J. Bacteriol.">
        <title>Genome Sequence of Idiomarina xiamenensis Type Strain 10-D-4.</title>
        <authorList>
            <person name="Lai Q."/>
            <person name="Wang L."/>
            <person name="Wang W."/>
            <person name="Shao Z."/>
        </authorList>
    </citation>
    <scope>NUCLEOTIDE SEQUENCE [LARGE SCALE GENOMIC DNA]</scope>
    <source>
        <strain evidence="1 2">10-D-4</strain>
    </source>
</reference>
<evidence type="ECO:0000313" key="2">
    <source>
        <dbReference type="Proteomes" id="UP000014115"/>
    </source>
</evidence>
<evidence type="ECO:0008006" key="3">
    <source>
        <dbReference type="Google" id="ProtNLM"/>
    </source>
</evidence>
<dbReference type="EMBL" id="AMRG01000001">
    <property type="protein sequence ID" value="EKE87482.1"/>
    <property type="molecule type" value="Genomic_DNA"/>
</dbReference>
<proteinExistence type="predicted"/>
<keyword evidence="2" id="KW-1185">Reference proteome</keyword>
<name>K2KLL8_9GAMM</name>
<evidence type="ECO:0000313" key="1">
    <source>
        <dbReference type="EMBL" id="EKE87482.1"/>
    </source>
</evidence>
<dbReference type="eggNOG" id="ENOG5032ZR3">
    <property type="taxonomic scope" value="Bacteria"/>
</dbReference>